<accession>A0A9W9IQ17</accession>
<gene>
    <name evidence="1" type="ORF">N7449_012310</name>
</gene>
<protein>
    <submittedName>
        <fullName evidence="1">Uncharacterized protein</fullName>
    </submittedName>
</protein>
<dbReference type="Proteomes" id="UP001150942">
    <property type="component" value="Unassembled WGS sequence"/>
</dbReference>
<name>A0A9W9IQ17_9EURO</name>
<reference evidence="1" key="1">
    <citation type="submission" date="2022-11" db="EMBL/GenBank/DDBJ databases">
        <authorList>
            <person name="Petersen C."/>
        </authorList>
    </citation>
    <scope>NUCLEOTIDE SEQUENCE</scope>
    <source>
        <strain evidence="1">IBT 20477</strain>
    </source>
</reference>
<reference evidence="1" key="2">
    <citation type="journal article" date="2023" name="IMA Fungus">
        <title>Comparative genomic study of the Penicillium genus elucidates a diverse pangenome and 15 lateral gene transfer events.</title>
        <authorList>
            <person name="Petersen C."/>
            <person name="Sorensen T."/>
            <person name="Nielsen M.R."/>
            <person name="Sondergaard T.E."/>
            <person name="Sorensen J.L."/>
            <person name="Fitzpatrick D.A."/>
            <person name="Frisvad J.C."/>
            <person name="Nielsen K.L."/>
        </authorList>
    </citation>
    <scope>NUCLEOTIDE SEQUENCE</scope>
    <source>
        <strain evidence="1">IBT 20477</strain>
    </source>
</reference>
<dbReference type="OrthoDB" id="823504at2759"/>
<dbReference type="EMBL" id="JAPQKQ010000009">
    <property type="protein sequence ID" value="KAJ5182163.1"/>
    <property type="molecule type" value="Genomic_DNA"/>
</dbReference>
<keyword evidence="2" id="KW-1185">Reference proteome</keyword>
<evidence type="ECO:0000313" key="2">
    <source>
        <dbReference type="Proteomes" id="UP001150942"/>
    </source>
</evidence>
<evidence type="ECO:0000313" key="1">
    <source>
        <dbReference type="EMBL" id="KAJ5182163.1"/>
    </source>
</evidence>
<proteinExistence type="predicted"/>
<comment type="caution">
    <text evidence="1">The sequence shown here is derived from an EMBL/GenBank/DDBJ whole genome shotgun (WGS) entry which is preliminary data.</text>
</comment>
<sequence>MTHSEFHIPWVEETWETPENALRNTDGARLYETDDRALLHKIIHNDLPRLKEYIAVYSPLHIETMENTDPFCIAAAKGRTNALRTLVDYYNTDPKKVPLDQRMLPVFTPACKEAQLETAQLSWTVCMNSA</sequence>
<organism evidence="1 2">
    <name type="scientific">Penicillium cf. viridicatum</name>
    <dbReference type="NCBI Taxonomy" id="2972119"/>
    <lineage>
        <taxon>Eukaryota</taxon>
        <taxon>Fungi</taxon>
        <taxon>Dikarya</taxon>
        <taxon>Ascomycota</taxon>
        <taxon>Pezizomycotina</taxon>
        <taxon>Eurotiomycetes</taxon>
        <taxon>Eurotiomycetidae</taxon>
        <taxon>Eurotiales</taxon>
        <taxon>Aspergillaceae</taxon>
        <taxon>Penicillium</taxon>
    </lineage>
</organism>
<dbReference type="AlphaFoldDB" id="A0A9W9IQ17"/>